<dbReference type="OrthoDB" id="3223416at2759"/>
<protein>
    <recommendedName>
        <fullName evidence="4">Cupin domain protein</fullName>
    </recommendedName>
</protein>
<reference evidence="3" key="1">
    <citation type="submission" date="2017-02" db="EMBL/GenBank/DDBJ databases">
        <authorList>
            <person name="Tafer H."/>
            <person name="Lopandic K."/>
        </authorList>
    </citation>
    <scope>NUCLEOTIDE SEQUENCE [LARGE SCALE GENOMIC DNA]</scope>
    <source>
        <strain evidence="3">CBS 366.77</strain>
    </source>
</reference>
<name>A0A3A3A237_9EURO</name>
<dbReference type="Proteomes" id="UP000266188">
    <property type="component" value="Unassembled WGS sequence"/>
</dbReference>
<dbReference type="AlphaFoldDB" id="A0A3A3A237"/>
<keyword evidence="3" id="KW-1185">Reference proteome</keyword>
<gene>
    <name evidence="2" type="ORF">PHISCL_04253</name>
</gene>
<organism evidence="2 3">
    <name type="scientific">Aspergillus sclerotialis</name>
    <dbReference type="NCBI Taxonomy" id="2070753"/>
    <lineage>
        <taxon>Eukaryota</taxon>
        <taxon>Fungi</taxon>
        <taxon>Dikarya</taxon>
        <taxon>Ascomycota</taxon>
        <taxon>Pezizomycotina</taxon>
        <taxon>Eurotiomycetes</taxon>
        <taxon>Eurotiomycetidae</taxon>
        <taxon>Eurotiales</taxon>
        <taxon>Aspergillaceae</taxon>
        <taxon>Aspergillus</taxon>
        <taxon>Aspergillus subgen. Polypaecilum</taxon>
    </lineage>
</organism>
<comment type="caution">
    <text evidence="2">The sequence shown here is derived from an EMBL/GenBank/DDBJ whole genome shotgun (WGS) entry which is preliminary data.</text>
</comment>
<evidence type="ECO:0000256" key="1">
    <source>
        <dbReference type="SAM" id="SignalP"/>
    </source>
</evidence>
<sequence length="177" mass="19019">MKFWSVLILSLSYLSLASKCTQYLTATAIVEDANGTASIECWKLTTPFHKYPTTGMSLPLGDVSNITYVALPPRSGEGIHNPPHPMLFVLLSGLAHVTLPDGDDEAWIVEGVNGLLVAADANGVGHYTDYPSDKTTIALQVPFSDGVIPEHTIVHSGACQSDSQVTDCDEDGFREEL</sequence>
<proteinExistence type="predicted"/>
<evidence type="ECO:0008006" key="4">
    <source>
        <dbReference type="Google" id="ProtNLM"/>
    </source>
</evidence>
<keyword evidence="1" id="KW-0732">Signal</keyword>
<dbReference type="EMBL" id="MVGC01000122">
    <property type="protein sequence ID" value="RJE23401.1"/>
    <property type="molecule type" value="Genomic_DNA"/>
</dbReference>
<evidence type="ECO:0000313" key="3">
    <source>
        <dbReference type="Proteomes" id="UP000266188"/>
    </source>
</evidence>
<feature type="signal peptide" evidence="1">
    <location>
        <begin position="1"/>
        <end position="17"/>
    </location>
</feature>
<accession>A0A3A3A237</accession>
<feature type="chain" id="PRO_5017237973" description="Cupin domain protein" evidence="1">
    <location>
        <begin position="18"/>
        <end position="177"/>
    </location>
</feature>
<evidence type="ECO:0000313" key="2">
    <source>
        <dbReference type="EMBL" id="RJE23401.1"/>
    </source>
</evidence>